<organism evidence="6 7">
    <name type="scientific">Candidatus Roizmanbacteria bacterium CG11_big_fil_rev_8_21_14_0_20_35_14</name>
    <dbReference type="NCBI Taxonomy" id="1974855"/>
    <lineage>
        <taxon>Bacteria</taxon>
        <taxon>Candidatus Roizmaniibacteriota</taxon>
    </lineage>
</organism>
<dbReference type="Proteomes" id="UP000229570">
    <property type="component" value="Unassembled WGS sequence"/>
</dbReference>
<dbReference type="SUPFAM" id="SSF53850">
    <property type="entry name" value="Periplasmic binding protein-like II"/>
    <property type="match status" value="1"/>
</dbReference>
<reference evidence="6 7" key="1">
    <citation type="submission" date="2017-09" db="EMBL/GenBank/DDBJ databases">
        <title>Depth-based differentiation of microbial function through sediment-hosted aquifers and enrichment of novel symbionts in the deep terrestrial subsurface.</title>
        <authorList>
            <person name="Probst A.J."/>
            <person name="Ladd B."/>
            <person name="Jarett J.K."/>
            <person name="Geller-Mcgrath D.E."/>
            <person name="Sieber C.M."/>
            <person name="Emerson J.B."/>
            <person name="Anantharaman K."/>
            <person name="Thomas B.C."/>
            <person name="Malmstrom R."/>
            <person name="Stieglmeier M."/>
            <person name="Klingl A."/>
            <person name="Woyke T."/>
            <person name="Ryan C.M."/>
            <person name="Banfield J.F."/>
        </authorList>
    </citation>
    <scope>NUCLEOTIDE SEQUENCE [LARGE SCALE GENOMIC DNA]</scope>
    <source>
        <strain evidence="6">CG11_big_fil_rev_8_21_14_0_20_35_14</strain>
    </source>
</reference>
<feature type="compositionally biased region" description="Low complexity" evidence="4">
    <location>
        <begin position="40"/>
        <end position="49"/>
    </location>
</feature>
<evidence type="ECO:0000256" key="1">
    <source>
        <dbReference type="ARBA" id="ARBA00008520"/>
    </source>
</evidence>
<dbReference type="Gene3D" id="3.40.190.10">
    <property type="entry name" value="Periplasmic binding protein-like II"/>
    <property type="match status" value="1"/>
</dbReference>
<dbReference type="InterPro" id="IPR006059">
    <property type="entry name" value="SBP"/>
</dbReference>
<comment type="similarity">
    <text evidence="1">Belongs to the bacterial solute-binding protein 1 family.</text>
</comment>
<keyword evidence="5" id="KW-1133">Transmembrane helix</keyword>
<comment type="caution">
    <text evidence="6">The sequence shown here is derived from an EMBL/GenBank/DDBJ whole genome shotgun (WGS) entry which is preliminary data.</text>
</comment>
<dbReference type="Pfam" id="PF13416">
    <property type="entry name" value="SBP_bac_8"/>
    <property type="match status" value="1"/>
</dbReference>
<evidence type="ECO:0000313" key="6">
    <source>
        <dbReference type="EMBL" id="PIQ73000.1"/>
    </source>
</evidence>
<evidence type="ECO:0000256" key="4">
    <source>
        <dbReference type="SAM" id="MobiDB-lite"/>
    </source>
</evidence>
<dbReference type="PANTHER" id="PTHR30061:SF50">
    <property type="entry name" value="MALTOSE_MALTODEXTRIN-BINDING PERIPLASMIC PROTEIN"/>
    <property type="match status" value="1"/>
</dbReference>
<protein>
    <recommendedName>
        <fullName evidence="8">Sugar ABC transporter substrate-binding protein</fullName>
    </recommendedName>
</protein>
<keyword evidence="5" id="KW-0812">Transmembrane</keyword>
<name>A0A2H0KP04_9BACT</name>
<feature type="region of interest" description="Disordered" evidence="4">
    <location>
        <begin position="1"/>
        <end position="56"/>
    </location>
</feature>
<evidence type="ECO:0000256" key="2">
    <source>
        <dbReference type="ARBA" id="ARBA00022448"/>
    </source>
</evidence>
<sequence>MTGRESTMDDNNEIPPENQRPKFETVPVETPPEIEETPEEVVTPEAPTESPIDMSPPVYQENKNQYFFIMGGAIVFFIILVFVIKAIFSGGGGGGGKKQVSLTYWGLWEDKEVIQPLIDQYQQKNPNVKISYQKMSPQSYREKLVVRSKINQGPDLFRFHNTWVPEIKEVLAPLPASIMNNSEFEKTFYKVHQKDLKVGNYYYGLPLEIDGLVLIYNESLFKKGGVSTVPSTWDEITDIVPRLTVKDTKGILITSGIAMGTTRNIEHFSDVFALLLVQNGGSLDKLDQQEAAGALEIYRKFAEEPQGYWNEEMPNSVNAFIQEKVAMIIVPSWEALTIKTTNPEIAMKVISVPSVPGASVVSIANYWVEGVSRFSKNQIEAWKFLRYLTEKDNLTKLYEIESRLRPFGEPYSRVDLAPLLSQNQYLGAVIKQANDFVSVPLISKTYDNGLNDELIKYLENAINSTIQGVTYSEALKTTKEGVTQIFTKYNISTQ</sequence>
<evidence type="ECO:0000256" key="3">
    <source>
        <dbReference type="ARBA" id="ARBA00022729"/>
    </source>
</evidence>
<dbReference type="GO" id="GO:1901982">
    <property type="term" value="F:maltose binding"/>
    <property type="evidence" value="ECO:0007669"/>
    <property type="project" value="TreeGrafter"/>
</dbReference>
<keyword evidence="5" id="KW-0472">Membrane</keyword>
<evidence type="ECO:0000313" key="7">
    <source>
        <dbReference type="Proteomes" id="UP000229570"/>
    </source>
</evidence>
<feature type="transmembrane region" description="Helical" evidence="5">
    <location>
        <begin position="66"/>
        <end position="88"/>
    </location>
</feature>
<proteinExistence type="inferred from homology"/>
<gene>
    <name evidence="6" type="ORF">COV86_00040</name>
</gene>
<dbReference type="PANTHER" id="PTHR30061">
    <property type="entry name" value="MALTOSE-BINDING PERIPLASMIC PROTEIN"/>
    <property type="match status" value="1"/>
</dbReference>
<keyword evidence="2" id="KW-0813">Transport</keyword>
<dbReference type="GO" id="GO:0042956">
    <property type="term" value="P:maltodextrin transmembrane transport"/>
    <property type="evidence" value="ECO:0007669"/>
    <property type="project" value="TreeGrafter"/>
</dbReference>
<keyword evidence="3" id="KW-0732">Signal</keyword>
<dbReference type="EMBL" id="PCVL01000001">
    <property type="protein sequence ID" value="PIQ73000.1"/>
    <property type="molecule type" value="Genomic_DNA"/>
</dbReference>
<evidence type="ECO:0000256" key="5">
    <source>
        <dbReference type="SAM" id="Phobius"/>
    </source>
</evidence>
<dbReference type="GO" id="GO:0015768">
    <property type="term" value="P:maltose transport"/>
    <property type="evidence" value="ECO:0007669"/>
    <property type="project" value="TreeGrafter"/>
</dbReference>
<dbReference type="GO" id="GO:0055052">
    <property type="term" value="C:ATP-binding cassette (ABC) transporter complex, substrate-binding subunit-containing"/>
    <property type="evidence" value="ECO:0007669"/>
    <property type="project" value="TreeGrafter"/>
</dbReference>
<evidence type="ECO:0008006" key="8">
    <source>
        <dbReference type="Google" id="ProtNLM"/>
    </source>
</evidence>
<dbReference type="AlphaFoldDB" id="A0A2H0KP04"/>
<accession>A0A2H0KP04</accession>